<dbReference type="Pfam" id="PF02720">
    <property type="entry name" value="DUF222"/>
    <property type="match status" value="1"/>
</dbReference>
<dbReference type="EMBL" id="JBHLUD010000014">
    <property type="protein sequence ID" value="MFC0547731.1"/>
    <property type="molecule type" value="Genomic_DNA"/>
</dbReference>
<accession>A0ABV6N569</accession>
<evidence type="ECO:0000256" key="1">
    <source>
        <dbReference type="SAM" id="MobiDB-lite"/>
    </source>
</evidence>
<keyword evidence="4" id="KW-1185">Reference proteome</keyword>
<proteinExistence type="predicted"/>
<evidence type="ECO:0000259" key="2">
    <source>
        <dbReference type="Pfam" id="PF02720"/>
    </source>
</evidence>
<sequence length="345" mass="36659">MEEPSNESALLLEALNLTEGGRTVSELIEMMRKLVCLESEVRAAMSHVVAVATSQGVPESTGHSSAAELLKSEFHLSGREASELAVSAIRLRDQLPCTYVALRSGLITWSHATTLVRAVDRLGFGTVQGAEHDWIELIATRTSPEALQRVVNARRLEHDGYSPRTAPRPQPGADPLTPTDTSTTVSEATTFNNASEATDTPRSDIPTQHDRPDGTVPEPPSELSDRRKVAQPAHGEAPGSEAATEPVWPVASATTLSGDTGASPYQDSTMPNTGCVHPDCAAGAALREISFTVHWLDGGQSTVLGRVLICDEHATALTNCPVDQIRVGHSSTIWTIKPSQAPAAA</sequence>
<dbReference type="InterPro" id="IPR003870">
    <property type="entry name" value="DUF222"/>
</dbReference>
<organism evidence="3 4">
    <name type="scientific">Kutzneria chonburiensis</name>
    <dbReference type="NCBI Taxonomy" id="1483604"/>
    <lineage>
        <taxon>Bacteria</taxon>
        <taxon>Bacillati</taxon>
        <taxon>Actinomycetota</taxon>
        <taxon>Actinomycetes</taxon>
        <taxon>Pseudonocardiales</taxon>
        <taxon>Pseudonocardiaceae</taxon>
        <taxon>Kutzneria</taxon>
    </lineage>
</organism>
<gene>
    <name evidence="3" type="ORF">ACFFH7_39915</name>
</gene>
<name>A0ABV6N569_9PSEU</name>
<dbReference type="Proteomes" id="UP001589810">
    <property type="component" value="Unassembled WGS sequence"/>
</dbReference>
<feature type="compositionally biased region" description="Low complexity" evidence="1">
    <location>
        <begin position="173"/>
        <end position="190"/>
    </location>
</feature>
<evidence type="ECO:0000313" key="3">
    <source>
        <dbReference type="EMBL" id="MFC0547731.1"/>
    </source>
</evidence>
<feature type="compositionally biased region" description="Basic and acidic residues" evidence="1">
    <location>
        <begin position="199"/>
        <end position="213"/>
    </location>
</feature>
<evidence type="ECO:0000313" key="4">
    <source>
        <dbReference type="Proteomes" id="UP001589810"/>
    </source>
</evidence>
<dbReference type="RefSeq" id="WP_379794554.1">
    <property type="nucleotide sequence ID" value="NZ_JBHLUD010000014.1"/>
</dbReference>
<feature type="region of interest" description="Disordered" evidence="1">
    <location>
        <begin position="155"/>
        <end position="248"/>
    </location>
</feature>
<reference evidence="3 4" key="1">
    <citation type="submission" date="2024-09" db="EMBL/GenBank/DDBJ databases">
        <authorList>
            <person name="Sun Q."/>
            <person name="Mori K."/>
        </authorList>
    </citation>
    <scope>NUCLEOTIDE SEQUENCE [LARGE SCALE GENOMIC DNA]</scope>
    <source>
        <strain evidence="3 4">TBRC 1432</strain>
    </source>
</reference>
<feature type="domain" description="DUF222" evidence="2">
    <location>
        <begin position="39"/>
        <end position="161"/>
    </location>
</feature>
<comment type="caution">
    <text evidence="3">The sequence shown here is derived from an EMBL/GenBank/DDBJ whole genome shotgun (WGS) entry which is preliminary data.</text>
</comment>
<protein>
    <submittedName>
        <fullName evidence="3">DUF222 domain-containing protein</fullName>
    </submittedName>
</protein>